<dbReference type="Proteomes" id="UP000610960">
    <property type="component" value="Unassembled WGS sequence"/>
</dbReference>
<reference evidence="8" key="2">
    <citation type="submission" date="2020-09" db="EMBL/GenBank/DDBJ databases">
        <authorList>
            <person name="Sun Q."/>
            <person name="Ohkuma M."/>
        </authorList>
    </citation>
    <scope>NUCLEOTIDE SEQUENCE</scope>
    <source>
        <strain evidence="8">JCM 10088</strain>
    </source>
</reference>
<keyword evidence="3" id="KW-0479">Metal-binding</keyword>
<comment type="similarity">
    <text evidence="1">Belongs to the class-I fumarase family.</text>
</comment>
<keyword evidence="6" id="KW-0456">Lyase</keyword>
<accession>A0A830GV53</accession>
<dbReference type="InterPro" id="IPR051208">
    <property type="entry name" value="Class-I_Fumarase/Tartrate_DH"/>
</dbReference>
<evidence type="ECO:0000259" key="7">
    <source>
        <dbReference type="Pfam" id="PF05681"/>
    </source>
</evidence>
<keyword evidence="5" id="KW-0411">Iron-sulfur</keyword>
<keyword evidence="4" id="KW-0408">Iron</keyword>
<dbReference type="GO" id="GO:0046872">
    <property type="term" value="F:metal ion binding"/>
    <property type="evidence" value="ECO:0007669"/>
    <property type="project" value="UniProtKB-KW"/>
</dbReference>
<evidence type="ECO:0000256" key="5">
    <source>
        <dbReference type="ARBA" id="ARBA00023014"/>
    </source>
</evidence>
<evidence type="ECO:0000256" key="2">
    <source>
        <dbReference type="ARBA" id="ARBA00022485"/>
    </source>
</evidence>
<evidence type="ECO:0000256" key="6">
    <source>
        <dbReference type="ARBA" id="ARBA00023239"/>
    </source>
</evidence>
<sequence>MPQSLEASIKEAVKKIVKEASIGPALDVKDALQKGLDVEVKEASRNQLRAILRNVELARENQAAVCQDTGLPNFFVRLGDDFPIRSKLVDILASAVAEVTAEVPLRPNTVDPVEERNPGNNTGVHIPWIDMELVPGDFAEITYVPKGGGTELPSRGFVIPPGNAWEKLPKLVLDAVVEAGPIPCPPVIVGVGIGGTVEMATKLAKRAATLRPVGSRNANAKIAALEDELLKAINKLGIGPHGTGGTVTALDVHVEYGYRHPATFAIGIVFSCWATRRSTVLIHSDGRYEFMPNPRWF</sequence>
<dbReference type="GO" id="GO:0016829">
    <property type="term" value="F:lyase activity"/>
    <property type="evidence" value="ECO:0007669"/>
    <property type="project" value="UniProtKB-KW"/>
</dbReference>
<dbReference type="AlphaFoldDB" id="A0A830GV53"/>
<dbReference type="EMBL" id="BMNL01000002">
    <property type="protein sequence ID" value="GGP20172.1"/>
    <property type="molecule type" value="Genomic_DNA"/>
</dbReference>
<dbReference type="InterPro" id="IPR004646">
    <property type="entry name" value="Fe-S_hydro-lyase_TtdA-typ_cat"/>
</dbReference>
<dbReference type="PANTHER" id="PTHR30389:SF17">
    <property type="entry name" value="L(+)-TARTRATE DEHYDRATASE SUBUNIT ALPHA-RELATED"/>
    <property type="match status" value="1"/>
</dbReference>
<keyword evidence="2" id="KW-0004">4Fe-4S</keyword>
<evidence type="ECO:0000256" key="1">
    <source>
        <dbReference type="ARBA" id="ARBA00008876"/>
    </source>
</evidence>
<organism evidence="8 9">
    <name type="scientific">Thermocladium modestius</name>
    <dbReference type="NCBI Taxonomy" id="62609"/>
    <lineage>
        <taxon>Archaea</taxon>
        <taxon>Thermoproteota</taxon>
        <taxon>Thermoprotei</taxon>
        <taxon>Thermoproteales</taxon>
        <taxon>Thermoproteaceae</taxon>
        <taxon>Thermocladium</taxon>
    </lineage>
</organism>
<proteinExistence type="inferred from homology"/>
<dbReference type="RefSeq" id="WP_188596085.1">
    <property type="nucleotide sequence ID" value="NZ_BMNL01000002.1"/>
</dbReference>
<dbReference type="Pfam" id="PF05681">
    <property type="entry name" value="Fumerase"/>
    <property type="match status" value="1"/>
</dbReference>
<evidence type="ECO:0000256" key="3">
    <source>
        <dbReference type="ARBA" id="ARBA00022723"/>
    </source>
</evidence>
<name>A0A830GV53_9CREN</name>
<comment type="caution">
    <text evidence="8">The sequence shown here is derived from an EMBL/GenBank/DDBJ whole genome shotgun (WGS) entry which is preliminary data.</text>
</comment>
<keyword evidence="9" id="KW-1185">Reference proteome</keyword>
<dbReference type="NCBIfam" id="NF004885">
    <property type="entry name" value="PRK06246.1"/>
    <property type="match status" value="1"/>
</dbReference>
<evidence type="ECO:0000313" key="9">
    <source>
        <dbReference type="Proteomes" id="UP000610960"/>
    </source>
</evidence>
<dbReference type="PANTHER" id="PTHR30389">
    <property type="entry name" value="FUMARATE HYDRATASE-RELATED"/>
    <property type="match status" value="1"/>
</dbReference>
<dbReference type="NCBIfam" id="TIGR00722">
    <property type="entry name" value="ttdA_fumA_fumB"/>
    <property type="match status" value="1"/>
</dbReference>
<reference evidence="8" key="1">
    <citation type="journal article" date="2014" name="Int. J. Syst. Evol. Microbiol.">
        <title>Complete genome sequence of Corynebacterium casei LMG S-19264T (=DSM 44701T), isolated from a smear-ripened cheese.</title>
        <authorList>
            <consortium name="US DOE Joint Genome Institute (JGI-PGF)"/>
            <person name="Walter F."/>
            <person name="Albersmeier A."/>
            <person name="Kalinowski J."/>
            <person name="Ruckert C."/>
        </authorList>
    </citation>
    <scope>NUCLEOTIDE SEQUENCE</scope>
    <source>
        <strain evidence="8">JCM 10088</strain>
    </source>
</reference>
<feature type="domain" description="Fe-S hydro-lyase tartrate dehydratase alpha-type catalytic" evidence="7">
    <location>
        <begin position="11"/>
        <end position="280"/>
    </location>
</feature>
<protein>
    <submittedName>
        <fullName evidence="8">Fumarate hydratase</fullName>
    </submittedName>
</protein>
<evidence type="ECO:0000256" key="4">
    <source>
        <dbReference type="ARBA" id="ARBA00023004"/>
    </source>
</evidence>
<gene>
    <name evidence="8" type="ORF">GCM10007981_07170</name>
</gene>
<evidence type="ECO:0000313" key="8">
    <source>
        <dbReference type="EMBL" id="GGP20172.1"/>
    </source>
</evidence>
<dbReference type="GO" id="GO:0051539">
    <property type="term" value="F:4 iron, 4 sulfur cluster binding"/>
    <property type="evidence" value="ECO:0007669"/>
    <property type="project" value="UniProtKB-KW"/>
</dbReference>
<dbReference type="OrthoDB" id="371925at2157"/>